<evidence type="ECO:0000313" key="2">
    <source>
        <dbReference type="Proteomes" id="UP001227095"/>
    </source>
</evidence>
<dbReference type="EMBL" id="CP123000">
    <property type="protein sequence ID" value="WGI70534.1"/>
    <property type="molecule type" value="Genomic_DNA"/>
</dbReference>
<name>A0ABY8MA52_9HYPH</name>
<evidence type="ECO:0000313" key="1">
    <source>
        <dbReference type="EMBL" id="WGI70534.1"/>
    </source>
</evidence>
<proteinExistence type="predicted"/>
<accession>A0ABY8MA52</accession>
<keyword evidence="2" id="KW-1185">Reference proteome</keyword>
<dbReference type="Proteomes" id="UP001227095">
    <property type="component" value="Chromosome"/>
</dbReference>
<dbReference type="RefSeq" id="WP_280107512.1">
    <property type="nucleotide sequence ID" value="NZ_CP123000.1"/>
</dbReference>
<sequence>MSISSSAFIATSSGFHLKQDANHGRSDQDRKRISALLPLHIRRNLHLPLNGDVAMRQHLQEILAVTQPFLY</sequence>
<protein>
    <submittedName>
        <fullName evidence="1">Uncharacterized protein</fullName>
    </submittedName>
</protein>
<reference evidence="1 2" key="1">
    <citation type="submission" date="2023-04" db="EMBL/GenBank/DDBJ databases">
        <title>Neorhizobium petrolearium OS53, complete genome.</title>
        <authorList>
            <person name="Yu T."/>
        </authorList>
    </citation>
    <scope>NUCLEOTIDE SEQUENCE [LARGE SCALE GENOMIC DNA]</scope>
    <source>
        <strain evidence="1 2">OS53</strain>
    </source>
</reference>
<organism evidence="1 2">
    <name type="scientific">Neorhizobium petrolearium</name>
    <dbReference type="NCBI Taxonomy" id="515361"/>
    <lineage>
        <taxon>Bacteria</taxon>
        <taxon>Pseudomonadati</taxon>
        <taxon>Pseudomonadota</taxon>
        <taxon>Alphaproteobacteria</taxon>
        <taxon>Hyphomicrobiales</taxon>
        <taxon>Rhizobiaceae</taxon>
        <taxon>Rhizobium/Agrobacterium group</taxon>
        <taxon>Neorhizobium</taxon>
    </lineage>
</organism>
<gene>
    <name evidence="1" type="ORF">QEO92_11085</name>
</gene>